<keyword evidence="1" id="KW-1133">Transmembrane helix</keyword>
<feature type="transmembrane region" description="Helical" evidence="1">
    <location>
        <begin position="104"/>
        <end position="122"/>
    </location>
</feature>
<organism evidence="2 3">
    <name type="scientific">Thamnocephalis sphaerospora</name>
    <dbReference type="NCBI Taxonomy" id="78915"/>
    <lineage>
        <taxon>Eukaryota</taxon>
        <taxon>Fungi</taxon>
        <taxon>Fungi incertae sedis</taxon>
        <taxon>Zoopagomycota</taxon>
        <taxon>Zoopagomycotina</taxon>
        <taxon>Zoopagomycetes</taxon>
        <taxon>Zoopagales</taxon>
        <taxon>Sigmoideomycetaceae</taxon>
        <taxon>Thamnocephalis</taxon>
    </lineage>
</organism>
<evidence type="ECO:0000313" key="2">
    <source>
        <dbReference type="EMBL" id="RKP05274.1"/>
    </source>
</evidence>
<dbReference type="Proteomes" id="UP000271241">
    <property type="component" value="Unassembled WGS sequence"/>
</dbReference>
<dbReference type="OrthoDB" id="424834at2759"/>
<dbReference type="InterPro" id="IPR036259">
    <property type="entry name" value="MFS_trans_sf"/>
</dbReference>
<keyword evidence="1" id="KW-0812">Transmembrane</keyword>
<dbReference type="STRING" id="78915.A0A4P9XHU0"/>
<reference evidence="3" key="1">
    <citation type="journal article" date="2018" name="Nat. Microbiol.">
        <title>Leveraging single-cell genomics to expand the fungal tree of life.</title>
        <authorList>
            <person name="Ahrendt S.R."/>
            <person name="Quandt C.A."/>
            <person name="Ciobanu D."/>
            <person name="Clum A."/>
            <person name="Salamov A."/>
            <person name="Andreopoulos B."/>
            <person name="Cheng J.F."/>
            <person name="Woyke T."/>
            <person name="Pelin A."/>
            <person name="Henrissat B."/>
            <person name="Reynolds N.K."/>
            <person name="Benny G.L."/>
            <person name="Smith M.E."/>
            <person name="James T.Y."/>
            <person name="Grigoriev I.V."/>
        </authorList>
    </citation>
    <scope>NUCLEOTIDE SEQUENCE [LARGE SCALE GENOMIC DNA]</scope>
    <source>
        <strain evidence="3">RSA 1356</strain>
    </source>
</reference>
<evidence type="ECO:0000256" key="1">
    <source>
        <dbReference type="SAM" id="Phobius"/>
    </source>
</evidence>
<name>A0A4P9XHU0_9FUNG</name>
<keyword evidence="1" id="KW-0472">Membrane</keyword>
<dbReference type="SUPFAM" id="SSF103473">
    <property type="entry name" value="MFS general substrate transporter"/>
    <property type="match status" value="1"/>
</dbReference>
<keyword evidence="3" id="KW-1185">Reference proteome</keyword>
<dbReference type="PANTHER" id="PTHR23512">
    <property type="entry name" value="MAJOR FACILITATOR SUPERFAMILY DOMAIN-CONTAINING PROTEIN 1"/>
    <property type="match status" value="1"/>
</dbReference>
<gene>
    <name evidence="2" type="ORF">THASP1DRAFT_32891</name>
</gene>
<dbReference type="Gene3D" id="1.20.1250.20">
    <property type="entry name" value="MFS general substrate transporter like domains"/>
    <property type="match status" value="1"/>
</dbReference>
<dbReference type="EMBL" id="KZ993190">
    <property type="protein sequence ID" value="RKP05274.1"/>
    <property type="molecule type" value="Genomic_DNA"/>
</dbReference>
<dbReference type="PANTHER" id="PTHR23512:SF12">
    <property type="entry name" value="TRANSPORTER, PUTATIVE (AFU_ORTHOLOGUE AFUA_4G00260)-RELATED"/>
    <property type="match status" value="1"/>
</dbReference>
<feature type="transmembrane region" description="Helical" evidence="1">
    <location>
        <begin position="12"/>
        <end position="31"/>
    </location>
</feature>
<dbReference type="AlphaFoldDB" id="A0A4P9XHU0"/>
<evidence type="ECO:0000313" key="3">
    <source>
        <dbReference type="Proteomes" id="UP000271241"/>
    </source>
</evidence>
<dbReference type="InterPro" id="IPR052187">
    <property type="entry name" value="MFSD1"/>
</dbReference>
<feature type="transmembrane region" description="Helical" evidence="1">
    <location>
        <begin position="37"/>
        <end position="58"/>
    </location>
</feature>
<proteinExistence type="predicted"/>
<feature type="transmembrane region" description="Helical" evidence="1">
    <location>
        <begin position="70"/>
        <end position="89"/>
    </location>
</feature>
<sequence>MHDRFGLRGYTLMLSSLLLIVGMSLLGFTMASPLIGLVLFSISLTIGPVASTSSIPLLMPRSLIGTGLGINKCALNFGVTIVNIVVGRIQDGNHNDSYDGATEVLLAISCATMVSAIGYTIADRVLLKGLFNANYWQRQKMLEERKEIEDDVEAGKGRKNVVSIVCSVIVAAIWIVSIVLYGVYTVKNSSNVKK</sequence>
<accession>A0A4P9XHU0</accession>
<protein>
    <recommendedName>
        <fullName evidence="4">Major facilitator superfamily domain-containing protein</fullName>
    </recommendedName>
</protein>
<evidence type="ECO:0008006" key="4">
    <source>
        <dbReference type="Google" id="ProtNLM"/>
    </source>
</evidence>
<feature type="transmembrane region" description="Helical" evidence="1">
    <location>
        <begin position="161"/>
        <end position="184"/>
    </location>
</feature>